<gene>
    <name evidence="2" type="ORF">RMAR1173_LOCUS9102</name>
</gene>
<reference evidence="2" key="1">
    <citation type="submission" date="2021-01" db="EMBL/GenBank/DDBJ databases">
        <authorList>
            <person name="Corre E."/>
            <person name="Pelletier E."/>
            <person name="Niang G."/>
            <person name="Scheremetjew M."/>
            <person name="Finn R."/>
            <person name="Kale V."/>
            <person name="Holt S."/>
            <person name="Cochrane G."/>
            <person name="Meng A."/>
            <person name="Brown T."/>
            <person name="Cohen L."/>
        </authorList>
    </citation>
    <scope>NUCLEOTIDE SEQUENCE</scope>
    <source>
        <strain evidence="2">CCMP1243</strain>
    </source>
</reference>
<dbReference type="EMBL" id="HBHJ01013921">
    <property type="protein sequence ID" value="CAD9683826.1"/>
    <property type="molecule type" value="Transcribed_RNA"/>
</dbReference>
<dbReference type="GO" id="GO:0032991">
    <property type="term" value="C:protein-containing complex"/>
    <property type="evidence" value="ECO:0007669"/>
    <property type="project" value="TreeGrafter"/>
</dbReference>
<name>A0A7S2WFB4_9STRA</name>
<dbReference type="AlphaFoldDB" id="A0A7S2WFB4"/>
<evidence type="ECO:0000313" key="2">
    <source>
        <dbReference type="EMBL" id="CAD9683826.1"/>
    </source>
</evidence>
<organism evidence="2">
    <name type="scientific">Rhizochromulina marina</name>
    <dbReference type="NCBI Taxonomy" id="1034831"/>
    <lineage>
        <taxon>Eukaryota</taxon>
        <taxon>Sar</taxon>
        <taxon>Stramenopiles</taxon>
        <taxon>Ochrophyta</taxon>
        <taxon>Dictyochophyceae</taxon>
        <taxon>Rhizochromulinales</taxon>
        <taxon>Rhizochromulina</taxon>
    </lineage>
</organism>
<sequence length="305" mass="33216">MLGHRAMEVVATRRFTVLGRKDTAEALQPEQGTPHSPGHAIDDIHGSPSLVAEEEDLQLQVLLECLGKAPRSCTLPLELLDSYTFPEPIGTVAIAQDLAVCQTGAGGTGGVVWPASVACAHVLLHCMLPSSPKPPGLANPHPRVLEVGSGTGLLGITLARAGMRVTMADMRNVTQLTRRNAARHQSPVIRAGGSLETVNMDWNDPKDRTRVLGHGPFDIIVCSDLVYGNEFAGLLQLLEEASRQEHAASLPCILFAFEERDDRYPSPGFFEALDKKFIQQTPSSLPSEFDVRWPSTRLFWLSLRE</sequence>
<accession>A0A7S2WFB4</accession>
<dbReference type="Gene3D" id="3.40.50.150">
    <property type="entry name" value="Vaccinia Virus protein VP39"/>
    <property type="match status" value="1"/>
</dbReference>
<evidence type="ECO:0000256" key="1">
    <source>
        <dbReference type="SAM" id="MobiDB-lite"/>
    </source>
</evidence>
<dbReference type="GO" id="GO:0005829">
    <property type="term" value="C:cytosol"/>
    <property type="evidence" value="ECO:0007669"/>
    <property type="project" value="TreeGrafter"/>
</dbReference>
<dbReference type="InterPro" id="IPR029063">
    <property type="entry name" value="SAM-dependent_MTases_sf"/>
</dbReference>
<proteinExistence type="predicted"/>
<dbReference type="PANTHER" id="PTHR14614">
    <property type="entry name" value="HEPATOCELLULAR CARCINOMA-ASSOCIATED ANTIGEN"/>
    <property type="match status" value="1"/>
</dbReference>
<protein>
    <recommendedName>
        <fullName evidence="3">Calmodulin-lysine N-methyltransferase</fullName>
    </recommendedName>
</protein>
<dbReference type="Pfam" id="PF10294">
    <property type="entry name" value="Methyltransf_16"/>
    <property type="match status" value="1"/>
</dbReference>
<evidence type="ECO:0008006" key="3">
    <source>
        <dbReference type="Google" id="ProtNLM"/>
    </source>
</evidence>
<feature type="region of interest" description="Disordered" evidence="1">
    <location>
        <begin position="26"/>
        <end position="45"/>
    </location>
</feature>
<dbReference type="InterPro" id="IPR019410">
    <property type="entry name" value="Methyltransf_16"/>
</dbReference>
<dbReference type="PANTHER" id="PTHR14614:SF109">
    <property type="entry name" value="RIBOSOMAL LYSINE N-METHYLTRANSFERASE 5"/>
    <property type="match status" value="1"/>
</dbReference>
<dbReference type="SUPFAM" id="SSF53335">
    <property type="entry name" value="S-adenosyl-L-methionine-dependent methyltransferases"/>
    <property type="match status" value="1"/>
</dbReference>
<dbReference type="CDD" id="cd02440">
    <property type="entry name" value="AdoMet_MTases"/>
    <property type="match status" value="1"/>
</dbReference>